<feature type="signal peptide" evidence="2">
    <location>
        <begin position="1"/>
        <end position="17"/>
    </location>
</feature>
<feature type="chain" id="PRO_5041262044" description="DUF7580 domain-containing protein" evidence="2">
    <location>
        <begin position="18"/>
        <end position="624"/>
    </location>
</feature>
<dbReference type="AlphaFoldDB" id="A0AA40EKJ2"/>
<organism evidence="4 5">
    <name type="scientific">Schizothecium vesticola</name>
    <dbReference type="NCBI Taxonomy" id="314040"/>
    <lineage>
        <taxon>Eukaryota</taxon>
        <taxon>Fungi</taxon>
        <taxon>Dikarya</taxon>
        <taxon>Ascomycota</taxon>
        <taxon>Pezizomycotina</taxon>
        <taxon>Sordariomycetes</taxon>
        <taxon>Sordariomycetidae</taxon>
        <taxon>Sordariales</taxon>
        <taxon>Schizotheciaceae</taxon>
        <taxon>Schizothecium</taxon>
    </lineage>
</organism>
<dbReference type="PANTHER" id="PTHR35186">
    <property type="entry name" value="ANK_REP_REGION DOMAIN-CONTAINING PROTEIN"/>
    <property type="match status" value="1"/>
</dbReference>
<comment type="caution">
    <text evidence="4">The sequence shown here is derived from an EMBL/GenBank/DDBJ whole genome shotgun (WGS) entry which is preliminary data.</text>
</comment>
<dbReference type="PANTHER" id="PTHR35186:SF4">
    <property type="entry name" value="PRION-INHIBITION AND PROPAGATION HELO DOMAIN-CONTAINING PROTEIN"/>
    <property type="match status" value="1"/>
</dbReference>
<keyword evidence="2" id="KW-0732">Signal</keyword>
<evidence type="ECO:0000256" key="1">
    <source>
        <dbReference type="SAM" id="MobiDB-lite"/>
    </source>
</evidence>
<feature type="region of interest" description="Disordered" evidence="1">
    <location>
        <begin position="258"/>
        <end position="292"/>
    </location>
</feature>
<dbReference type="Proteomes" id="UP001172155">
    <property type="component" value="Unassembled WGS sequence"/>
</dbReference>
<keyword evidence="5" id="KW-1185">Reference proteome</keyword>
<gene>
    <name evidence="4" type="ORF">B0T18DRAFT_223549</name>
</gene>
<sequence>MEVAAFVFGVLPVALYALDNYQRCLGPVKDYWKYESTLKLISSHIFLQQAQLDATMDCLGLTKPISEAQLRARLGDVYPEKCEEFMNILERMGKVLEGMMRDLDVDKSQYLEDGKPKISDALSNRADWEWRRVKRSFGGKKREALIDELQFWNSGLRVIVEAKREIPFPEERDPSTSKSIQARPTPQQCDNVRKDISLVYEAFNEVGWACDCPEHRAMVRLAWHVGVTATSAKVELSFPQLHSPKSWQLISVNLERDQQVSPKSAVPDPLSPRLSPRPSPQPSPRLSPRALPAKLKSKIKLPRFLTRQEKRPGGTEKGPAAVDEYAQVDALPAASLAMPSTTPAPLLRPEISCICRFINDTQDTKHGVIRLQREAGGDPVAVGFSKGGAVDAESEAAVLASLLKSSKGQQPGIAELSRKHRLEIAAAAAWAALYLCDTPWLGADWGGKDDMQIFLSAEGSIRPGAAVRAVYPSISHVFKSASSSQGSAICSAGVPPATAAASFQSGQIRNRALFTLGVLLLELSLGKTFEHIRQKAGGQARADGGPSPPEVLAAPLGDYEIATGLIDRVHLQEGAMYGDALQRCLRCEFPGRDSTKNFQHQSFRKDFFSGVVEPLQTTFESCIA</sequence>
<accession>A0AA40EKJ2</accession>
<dbReference type="EMBL" id="JAUKUD010000006">
    <property type="protein sequence ID" value="KAK0741052.1"/>
    <property type="molecule type" value="Genomic_DNA"/>
</dbReference>
<proteinExistence type="predicted"/>
<evidence type="ECO:0000259" key="3">
    <source>
        <dbReference type="Pfam" id="PF24476"/>
    </source>
</evidence>
<name>A0AA40EKJ2_9PEZI</name>
<feature type="compositionally biased region" description="Pro residues" evidence="1">
    <location>
        <begin position="275"/>
        <end position="285"/>
    </location>
</feature>
<evidence type="ECO:0000313" key="5">
    <source>
        <dbReference type="Proteomes" id="UP001172155"/>
    </source>
</evidence>
<reference evidence="4" key="1">
    <citation type="submission" date="2023-06" db="EMBL/GenBank/DDBJ databases">
        <title>Genome-scale phylogeny and comparative genomics of the fungal order Sordariales.</title>
        <authorList>
            <consortium name="Lawrence Berkeley National Laboratory"/>
            <person name="Hensen N."/>
            <person name="Bonometti L."/>
            <person name="Westerberg I."/>
            <person name="Brannstrom I.O."/>
            <person name="Guillou S."/>
            <person name="Cros-Aarteil S."/>
            <person name="Calhoun S."/>
            <person name="Haridas S."/>
            <person name="Kuo A."/>
            <person name="Mondo S."/>
            <person name="Pangilinan J."/>
            <person name="Riley R."/>
            <person name="LaButti K."/>
            <person name="Andreopoulos B."/>
            <person name="Lipzen A."/>
            <person name="Chen C."/>
            <person name="Yanf M."/>
            <person name="Daum C."/>
            <person name="Ng V."/>
            <person name="Clum A."/>
            <person name="Steindorff A."/>
            <person name="Ohm R."/>
            <person name="Martin F."/>
            <person name="Silar P."/>
            <person name="Natvig D."/>
            <person name="Lalanne C."/>
            <person name="Gautier V."/>
            <person name="Ament-velasquez S.L."/>
            <person name="Kruys A."/>
            <person name="Hutchinson M.I."/>
            <person name="Powell A.J."/>
            <person name="Barry K."/>
            <person name="Miller A.N."/>
            <person name="Grigoriev I.V."/>
            <person name="Debuchy R."/>
            <person name="Gladieux P."/>
            <person name="Thoren M.H."/>
            <person name="Johannesson H."/>
        </authorList>
    </citation>
    <scope>NUCLEOTIDE SEQUENCE</scope>
    <source>
        <strain evidence="4">SMH3187-1</strain>
    </source>
</reference>
<evidence type="ECO:0000256" key="2">
    <source>
        <dbReference type="SAM" id="SignalP"/>
    </source>
</evidence>
<dbReference type="Pfam" id="PF24476">
    <property type="entry name" value="DUF7580"/>
    <property type="match status" value="1"/>
</dbReference>
<protein>
    <recommendedName>
        <fullName evidence="3">DUF7580 domain-containing protein</fullName>
    </recommendedName>
</protein>
<evidence type="ECO:0000313" key="4">
    <source>
        <dbReference type="EMBL" id="KAK0741052.1"/>
    </source>
</evidence>
<dbReference type="InterPro" id="IPR056002">
    <property type="entry name" value="DUF7580"/>
</dbReference>
<feature type="domain" description="DUF7580" evidence="3">
    <location>
        <begin position="348"/>
        <end position="620"/>
    </location>
</feature>